<feature type="binding site" evidence="10">
    <location>
        <position position="36"/>
    </location>
    <ligand>
        <name>[4Fe-4S] cluster</name>
        <dbReference type="ChEBI" id="CHEBI:49883"/>
        <label>1</label>
        <note>4Fe-4S-S-AdoMet</note>
    </ligand>
</feature>
<evidence type="ECO:0000256" key="4">
    <source>
        <dbReference type="ARBA" id="ARBA00022741"/>
    </source>
</evidence>
<dbReference type="InterPro" id="IPR006638">
    <property type="entry name" value="Elp3/MiaA/NifB-like_rSAM"/>
</dbReference>
<dbReference type="InterPro" id="IPR058240">
    <property type="entry name" value="rSAM_sf"/>
</dbReference>
<feature type="binding site" evidence="10">
    <location>
        <position position="265"/>
    </location>
    <ligand>
        <name>[4Fe-4S] cluster</name>
        <dbReference type="ChEBI" id="CHEBI:49883"/>
        <label>2</label>
        <note>4Fe-4S-substrate</note>
    </ligand>
</feature>
<name>A0A1V0N4K3_9ARCH</name>
<dbReference type="GO" id="GO:0006777">
    <property type="term" value="P:Mo-molybdopterin cofactor biosynthetic process"/>
    <property type="evidence" value="ECO:0007669"/>
    <property type="project" value="UniProtKB-UniRule"/>
</dbReference>
<dbReference type="GO" id="GO:0061798">
    <property type="term" value="F:GTP 3',8'-cyclase activity"/>
    <property type="evidence" value="ECO:0007669"/>
    <property type="project" value="UniProtKB-UniRule"/>
</dbReference>
<evidence type="ECO:0000256" key="10">
    <source>
        <dbReference type="HAMAP-Rule" id="MF_01225"/>
    </source>
</evidence>
<reference evidence="12 14" key="1">
    <citation type="submission" date="2011-10" db="EMBL/GenBank/DDBJ databases">
        <title>Metabolic and evolutionary patterns in the extreme acidophile Ferroplasma acidiphilum.</title>
        <authorList>
            <person name="Golyshina O.V."/>
            <person name="Kozyavkin S.A."/>
            <person name="Tatusov R.L."/>
            <person name="Slesarev A.I."/>
            <person name="Golyshin P.N."/>
        </authorList>
    </citation>
    <scope>NUCLEOTIDE SEQUENCE [LARGE SCALE GENOMIC DNA]</scope>
    <source>
        <strain evidence="12">Berkeley</strain>
        <strain evidence="14">Y</strain>
    </source>
</reference>
<feature type="binding site" evidence="10">
    <location>
        <position position="22"/>
    </location>
    <ligand>
        <name>GTP</name>
        <dbReference type="ChEBI" id="CHEBI:37565"/>
    </ligand>
</feature>
<dbReference type="SFLD" id="SFLDG01067">
    <property type="entry name" value="SPASM/twitch_domain_containing"/>
    <property type="match status" value="1"/>
</dbReference>
<reference evidence="13 15" key="2">
    <citation type="submission" date="2020-05" db="EMBL/GenBank/DDBJ databases">
        <authorList>
            <person name="Zhang R."/>
        </authorList>
    </citation>
    <scope>NUCLEOTIDE SEQUENCE [LARGE SCALE GENOMIC DNA]</scope>
    <source>
        <strain evidence="13 15">DSM 28986</strain>
    </source>
</reference>
<comment type="cofactor">
    <cofactor evidence="10">
        <name>[4Fe-4S] cluster</name>
        <dbReference type="ChEBI" id="CHEBI:49883"/>
    </cofactor>
    <text evidence="10">Binds 2 [4Fe-4S] clusters. Binds 1 [4Fe-4S] cluster coordinated with 3 cysteines and an exchangeable S-adenosyl-L-methionine and 1 [4Fe-4S] cluster coordinated with 3 cysteines and the GTP-derived substrate.</text>
</comment>
<dbReference type="NCBIfam" id="TIGR02668">
    <property type="entry name" value="moaA_archaeal"/>
    <property type="match status" value="1"/>
</dbReference>
<dbReference type="GO" id="GO:0061799">
    <property type="term" value="F:cyclic pyranopterin monophosphate synthase activity"/>
    <property type="evidence" value="ECO:0007669"/>
    <property type="project" value="TreeGrafter"/>
</dbReference>
<evidence type="ECO:0000256" key="3">
    <source>
        <dbReference type="ARBA" id="ARBA00022723"/>
    </source>
</evidence>
<evidence type="ECO:0000256" key="2">
    <source>
        <dbReference type="ARBA" id="ARBA00022691"/>
    </source>
</evidence>
<protein>
    <recommendedName>
        <fullName evidence="10">Probable GTP 3',8-cyclase</fullName>
        <ecNumber evidence="10">4.1.99.22</ecNumber>
    </recommendedName>
    <alternativeName>
        <fullName evidence="10">Molybdenum cofactor biosynthesis protein A</fullName>
    </alternativeName>
</protein>
<evidence type="ECO:0000256" key="5">
    <source>
        <dbReference type="ARBA" id="ARBA00023004"/>
    </source>
</evidence>
<feature type="binding site" evidence="10">
    <location>
        <position position="33"/>
    </location>
    <ligand>
        <name>[4Fe-4S] cluster</name>
        <dbReference type="ChEBI" id="CHEBI:49883"/>
        <label>1</label>
        <note>4Fe-4S-S-AdoMet</note>
    </ligand>
</feature>
<dbReference type="InterPro" id="IPR013785">
    <property type="entry name" value="Aldolase_TIM"/>
</dbReference>
<dbReference type="KEGG" id="fai:FAD_1143"/>
<dbReference type="SUPFAM" id="SSF102114">
    <property type="entry name" value="Radical SAM enzymes"/>
    <property type="match status" value="1"/>
</dbReference>
<comment type="catalytic activity">
    <reaction evidence="10">
        <text>GTP + AH2 + S-adenosyl-L-methionine = (8S)-3',8-cyclo-7,8-dihydroguanosine 5'-triphosphate + 5'-deoxyadenosine + L-methionine + A + H(+)</text>
        <dbReference type="Rhea" id="RHEA:49576"/>
        <dbReference type="ChEBI" id="CHEBI:13193"/>
        <dbReference type="ChEBI" id="CHEBI:15378"/>
        <dbReference type="ChEBI" id="CHEBI:17319"/>
        <dbReference type="ChEBI" id="CHEBI:17499"/>
        <dbReference type="ChEBI" id="CHEBI:37565"/>
        <dbReference type="ChEBI" id="CHEBI:57844"/>
        <dbReference type="ChEBI" id="CHEBI:59789"/>
        <dbReference type="ChEBI" id="CHEBI:131766"/>
        <dbReference type="EC" id="4.1.99.22"/>
    </reaction>
</comment>
<dbReference type="HAMAP" id="MF_01225_A">
    <property type="entry name" value="MoaA_A"/>
    <property type="match status" value="1"/>
</dbReference>
<evidence type="ECO:0000313" key="15">
    <source>
        <dbReference type="Proteomes" id="UP000546917"/>
    </source>
</evidence>
<evidence type="ECO:0000256" key="8">
    <source>
        <dbReference type="ARBA" id="ARBA00023150"/>
    </source>
</evidence>
<dbReference type="InterPro" id="IPR010505">
    <property type="entry name" value="MoaA_twitch"/>
</dbReference>
<dbReference type="PANTHER" id="PTHR22960">
    <property type="entry name" value="MOLYBDOPTERIN COFACTOR SYNTHESIS PROTEIN A"/>
    <property type="match status" value="1"/>
</dbReference>
<dbReference type="InterPro" id="IPR040064">
    <property type="entry name" value="MoaA-like"/>
</dbReference>
<dbReference type="PANTHER" id="PTHR22960:SF0">
    <property type="entry name" value="MOLYBDENUM COFACTOR BIOSYNTHESIS PROTEIN 1"/>
    <property type="match status" value="1"/>
</dbReference>
<sequence>MLNSVHSGLLYDNFGRPVNSMRIQLNAICNFHCIFCHMEGTERSMQYMTPEQIENVVAVAASHGVNKIKFTGGEPLLREDILEIVRRTRKHITGNISLTTNGVELPKLAKGLKEAGLDRVNISMHAIDEYNFHFITDTKKNFLPIVKQGIQAARDAGLGPIKINFVLMKNINEDQVDGMIKFCAENDSTLQLIEFEANREKEHSEEYLKYHVPLEPIERRIQKQAMDVEHNPLHNRERYTVKTDYGEVKIEFVKPMRNKDFCKHCTRLRLTADGQFKTCLLRENDYFDIKDMLGDESEIDSMYRKAVEARVPYWR</sequence>
<feature type="binding site" evidence="10">
    <location>
        <position position="279"/>
    </location>
    <ligand>
        <name>[4Fe-4S] cluster</name>
        <dbReference type="ChEBI" id="CHEBI:49883"/>
        <label>2</label>
        <note>4Fe-4S-substrate</note>
    </ligand>
</feature>
<dbReference type="Proteomes" id="UP000546917">
    <property type="component" value="Unassembled WGS sequence"/>
</dbReference>
<dbReference type="EMBL" id="CP015363">
    <property type="protein sequence ID" value="ARD85019.1"/>
    <property type="molecule type" value="Genomic_DNA"/>
</dbReference>
<keyword evidence="6 10" id="KW-0411">Iron-sulfur</keyword>
<dbReference type="GO" id="GO:0051539">
    <property type="term" value="F:4 iron, 4 sulfur cluster binding"/>
    <property type="evidence" value="ECO:0007669"/>
    <property type="project" value="UniProtKB-UniRule"/>
</dbReference>
<feature type="binding site" evidence="10">
    <location>
        <position position="73"/>
    </location>
    <ligand>
        <name>S-adenosyl-L-methionine</name>
        <dbReference type="ChEBI" id="CHEBI:59789"/>
    </ligand>
</feature>
<evidence type="ECO:0000313" key="12">
    <source>
        <dbReference type="EMBL" id="ARD85019.1"/>
    </source>
</evidence>
<organism evidence="12 14">
    <name type="scientific">Ferroplasma acidiphilum</name>
    <dbReference type="NCBI Taxonomy" id="74969"/>
    <lineage>
        <taxon>Archaea</taxon>
        <taxon>Methanobacteriati</taxon>
        <taxon>Thermoplasmatota</taxon>
        <taxon>Thermoplasmata</taxon>
        <taxon>Thermoplasmatales</taxon>
        <taxon>Ferroplasmaceae</taxon>
        <taxon>Ferroplasma</taxon>
    </lineage>
</organism>
<keyword evidence="8 10" id="KW-0501">Molybdenum cofactor biosynthesis</keyword>
<gene>
    <name evidence="10 13" type="primary">moaA</name>
    <name evidence="12" type="ORF">FAD_1143</name>
    <name evidence="13" type="ORF">HLB00_04790</name>
</gene>
<evidence type="ECO:0000256" key="1">
    <source>
        <dbReference type="ARBA" id="ARBA00022485"/>
    </source>
</evidence>
<dbReference type="Pfam" id="PF06463">
    <property type="entry name" value="Mob_synth_C"/>
    <property type="match status" value="1"/>
</dbReference>
<dbReference type="PROSITE" id="PS51918">
    <property type="entry name" value="RADICAL_SAM"/>
    <property type="match status" value="1"/>
</dbReference>
<keyword evidence="7 10" id="KW-0342">GTP-binding</keyword>
<feature type="binding site" evidence="10">
    <location>
        <position position="99"/>
    </location>
    <ligand>
        <name>GTP</name>
        <dbReference type="ChEBI" id="CHEBI:37565"/>
    </ligand>
</feature>
<feature type="binding site" evidence="10">
    <location>
        <position position="123"/>
    </location>
    <ligand>
        <name>S-adenosyl-L-methionine</name>
        <dbReference type="ChEBI" id="CHEBI:59789"/>
    </ligand>
</feature>
<dbReference type="SFLD" id="SFLDG01383">
    <property type="entry name" value="cyclic_pyranopterin_phosphate"/>
    <property type="match status" value="1"/>
</dbReference>
<dbReference type="GO" id="GO:0005525">
    <property type="term" value="F:GTP binding"/>
    <property type="evidence" value="ECO:0007669"/>
    <property type="project" value="UniProtKB-UniRule"/>
</dbReference>
<dbReference type="GO" id="GO:1904047">
    <property type="term" value="F:S-adenosyl-L-methionine binding"/>
    <property type="evidence" value="ECO:0007669"/>
    <property type="project" value="UniProtKB-UniRule"/>
</dbReference>
<dbReference type="GeneID" id="84217740"/>
<dbReference type="Gene3D" id="3.20.20.70">
    <property type="entry name" value="Aldolase class I"/>
    <property type="match status" value="1"/>
</dbReference>
<dbReference type="GeneID" id="16024372"/>
<dbReference type="AlphaFoldDB" id="A0A1V0N4K3"/>
<dbReference type="SFLD" id="SFLDS00029">
    <property type="entry name" value="Radical_SAM"/>
    <property type="match status" value="1"/>
</dbReference>
<dbReference type="InterPro" id="IPR013485">
    <property type="entry name" value="MoaA_arc"/>
</dbReference>
<keyword evidence="5 10" id="KW-0408">Iron</keyword>
<evidence type="ECO:0000256" key="9">
    <source>
        <dbReference type="ARBA" id="ARBA00023239"/>
    </source>
</evidence>
<dbReference type="EMBL" id="JABGBP010000164">
    <property type="protein sequence ID" value="NOL60152.1"/>
    <property type="molecule type" value="Genomic_DNA"/>
</dbReference>
<evidence type="ECO:0000259" key="11">
    <source>
        <dbReference type="PROSITE" id="PS51918"/>
    </source>
</evidence>
<keyword evidence="2 10" id="KW-0949">S-adenosyl-L-methionine</keyword>
<comment type="similarity">
    <text evidence="10">Belongs to the radical SAM superfamily. MoaA family.</text>
</comment>
<dbReference type="OrthoDB" id="6925at2157"/>
<keyword evidence="1 10" id="KW-0004">4Fe-4S</keyword>
<feature type="domain" description="Radical SAM core" evidence="11">
    <location>
        <begin position="13"/>
        <end position="227"/>
    </location>
</feature>
<proteinExistence type="inferred from homology"/>
<dbReference type="SFLD" id="SFLDG01386">
    <property type="entry name" value="main_SPASM_domain-containing"/>
    <property type="match status" value="1"/>
</dbReference>
<dbReference type="RefSeq" id="WP_009886247.1">
    <property type="nucleotide sequence ID" value="NZ_CP015363.1"/>
</dbReference>
<feature type="binding site" evidence="10">
    <location>
        <position position="262"/>
    </location>
    <ligand>
        <name>[4Fe-4S] cluster</name>
        <dbReference type="ChEBI" id="CHEBI:49883"/>
        <label>2</label>
        <note>4Fe-4S-substrate</note>
    </ligand>
</feature>
<comment type="pathway">
    <text evidence="10">Cofactor biosynthesis; molybdopterin biosynthesis.</text>
</comment>
<dbReference type="STRING" id="74969.FAD_1143"/>
<comment type="function">
    <text evidence="10">Catalyzes the cyclization of GTP to (8S)-3',8-cyclo-7,8-dihydroguanosine 5'-triphosphate.</text>
</comment>
<dbReference type="InterPro" id="IPR050105">
    <property type="entry name" value="MoCo_biosynth_MoaA/MoaC"/>
</dbReference>
<dbReference type="EC" id="4.1.99.22" evidence="10"/>
<dbReference type="SMART" id="SM00729">
    <property type="entry name" value="Elp3"/>
    <property type="match status" value="1"/>
</dbReference>
<dbReference type="InterPro" id="IPR007197">
    <property type="entry name" value="rSAM"/>
</dbReference>
<comment type="caution">
    <text evidence="10">Lacks conserved residue(s) required for the propagation of feature annotation.</text>
</comment>
<keyword evidence="9 10" id="KW-0456">Lyase</keyword>
<dbReference type="Pfam" id="PF04055">
    <property type="entry name" value="Radical_SAM"/>
    <property type="match status" value="1"/>
</dbReference>
<dbReference type="CDD" id="cd01335">
    <property type="entry name" value="Radical_SAM"/>
    <property type="match status" value="1"/>
</dbReference>
<dbReference type="GO" id="GO:0046872">
    <property type="term" value="F:metal ion binding"/>
    <property type="evidence" value="ECO:0007669"/>
    <property type="project" value="UniProtKB-KW"/>
</dbReference>
<keyword evidence="3 10" id="KW-0479">Metal-binding</keyword>
<keyword evidence="4 10" id="KW-0547">Nucleotide-binding</keyword>
<feature type="binding site" evidence="10">
    <location>
        <position position="162"/>
    </location>
    <ligand>
        <name>GTP</name>
        <dbReference type="ChEBI" id="CHEBI:37565"/>
    </ligand>
</feature>
<dbReference type="Proteomes" id="UP000192050">
    <property type="component" value="Chromosome"/>
</dbReference>
<feature type="binding site" evidence="10">
    <location>
        <position position="69"/>
    </location>
    <ligand>
        <name>GTP</name>
        <dbReference type="ChEBI" id="CHEBI:37565"/>
    </ligand>
</feature>
<evidence type="ECO:0000313" key="13">
    <source>
        <dbReference type="EMBL" id="NOL60152.1"/>
    </source>
</evidence>
<dbReference type="NCBIfam" id="NF001199">
    <property type="entry name" value="PRK00164.2-1"/>
    <property type="match status" value="1"/>
</dbReference>
<feature type="binding site" evidence="10">
    <location>
        <begin position="267"/>
        <end position="269"/>
    </location>
    <ligand>
        <name>GTP</name>
        <dbReference type="ChEBI" id="CHEBI:37565"/>
    </ligand>
</feature>
<keyword evidence="14" id="KW-1185">Reference proteome</keyword>
<evidence type="ECO:0000313" key="14">
    <source>
        <dbReference type="Proteomes" id="UP000192050"/>
    </source>
</evidence>
<evidence type="ECO:0000256" key="6">
    <source>
        <dbReference type="ARBA" id="ARBA00023014"/>
    </source>
</evidence>
<evidence type="ECO:0000256" key="7">
    <source>
        <dbReference type="ARBA" id="ARBA00023134"/>
    </source>
</evidence>
<feature type="binding site" evidence="10">
    <location>
        <position position="29"/>
    </location>
    <ligand>
        <name>[4Fe-4S] cluster</name>
        <dbReference type="ChEBI" id="CHEBI:49883"/>
        <label>1</label>
        <note>4Fe-4S-S-AdoMet</note>
    </ligand>
</feature>
<accession>A0A1V0N4K3</accession>
<dbReference type="UniPathway" id="UPA00344"/>